<dbReference type="PANTHER" id="PTHR10434:SF11">
    <property type="entry name" value="1-ACYL-SN-GLYCEROL-3-PHOSPHATE ACYLTRANSFERASE"/>
    <property type="match status" value="1"/>
</dbReference>
<proteinExistence type="predicted"/>
<dbReference type="InterPro" id="IPR002123">
    <property type="entry name" value="Plipid/glycerol_acylTrfase"/>
</dbReference>
<evidence type="ECO:0000259" key="3">
    <source>
        <dbReference type="SMART" id="SM00563"/>
    </source>
</evidence>
<accession>A0A6J6WHE9</accession>
<dbReference type="PANTHER" id="PTHR10434">
    <property type="entry name" value="1-ACYL-SN-GLYCEROL-3-PHOSPHATE ACYLTRANSFERASE"/>
    <property type="match status" value="1"/>
</dbReference>
<evidence type="ECO:0000256" key="2">
    <source>
        <dbReference type="ARBA" id="ARBA00023315"/>
    </source>
</evidence>
<name>A0A6J6WHE9_9ZZZZ</name>
<keyword evidence="1" id="KW-0808">Transferase</keyword>
<dbReference type="SMART" id="SM00563">
    <property type="entry name" value="PlsC"/>
    <property type="match status" value="1"/>
</dbReference>
<reference evidence="4" key="1">
    <citation type="submission" date="2020-05" db="EMBL/GenBank/DDBJ databases">
        <authorList>
            <person name="Chiriac C."/>
            <person name="Salcher M."/>
            <person name="Ghai R."/>
            <person name="Kavagutti S V."/>
        </authorList>
    </citation>
    <scope>NUCLEOTIDE SEQUENCE</scope>
</reference>
<organism evidence="4">
    <name type="scientific">freshwater metagenome</name>
    <dbReference type="NCBI Taxonomy" id="449393"/>
    <lineage>
        <taxon>unclassified sequences</taxon>
        <taxon>metagenomes</taxon>
        <taxon>ecological metagenomes</taxon>
    </lineage>
</organism>
<dbReference type="GO" id="GO:0006654">
    <property type="term" value="P:phosphatidic acid biosynthetic process"/>
    <property type="evidence" value="ECO:0007669"/>
    <property type="project" value="TreeGrafter"/>
</dbReference>
<dbReference type="Pfam" id="PF01553">
    <property type="entry name" value="Acyltransferase"/>
    <property type="match status" value="1"/>
</dbReference>
<evidence type="ECO:0000256" key="1">
    <source>
        <dbReference type="ARBA" id="ARBA00022679"/>
    </source>
</evidence>
<sequence length="220" mass="24276">MSESSLNLKIEKTLGYRAVRLLVVIVWRIMFRPRVVGAENIPSTGPVLLAPIHRSNIDFAYLVFATERKTFFMGKDSLWKIRPIGALIQLMGAFPVKRGTADRESLKNAQQVLNEGQALVLFPEGTRQEGDLVGPLFEGAMFIASRVGAPVIPVGLGNTEKAMRKGAWLPRPVRTTVVIGKPIQAPTSESRVTRSELNAATEQLRVGLQEAYDLARELLN</sequence>
<dbReference type="AlphaFoldDB" id="A0A6J6WHE9"/>
<protein>
    <submittedName>
        <fullName evidence="4">Unannotated protein</fullName>
    </submittedName>
</protein>
<dbReference type="GO" id="GO:0003841">
    <property type="term" value="F:1-acylglycerol-3-phosphate O-acyltransferase activity"/>
    <property type="evidence" value="ECO:0007669"/>
    <property type="project" value="TreeGrafter"/>
</dbReference>
<dbReference type="EMBL" id="CAFAAB010000059">
    <property type="protein sequence ID" value="CAB4782663.1"/>
    <property type="molecule type" value="Genomic_DNA"/>
</dbReference>
<keyword evidence="2" id="KW-0012">Acyltransferase</keyword>
<dbReference type="SUPFAM" id="SSF69593">
    <property type="entry name" value="Glycerol-3-phosphate (1)-acyltransferase"/>
    <property type="match status" value="1"/>
</dbReference>
<gene>
    <name evidence="4" type="ORF">UFOPK2958_00643</name>
</gene>
<evidence type="ECO:0000313" key="4">
    <source>
        <dbReference type="EMBL" id="CAB4782663.1"/>
    </source>
</evidence>
<feature type="domain" description="Phospholipid/glycerol acyltransferase" evidence="3">
    <location>
        <begin position="47"/>
        <end position="159"/>
    </location>
</feature>
<dbReference type="CDD" id="cd07989">
    <property type="entry name" value="LPLAT_AGPAT-like"/>
    <property type="match status" value="1"/>
</dbReference>